<accession>A0A7J6PQ91</accession>
<feature type="region of interest" description="Disordered" evidence="1">
    <location>
        <begin position="1"/>
        <end position="26"/>
    </location>
</feature>
<evidence type="ECO:0000313" key="3">
    <source>
        <dbReference type="Proteomes" id="UP000574390"/>
    </source>
</evidence>
<protein>
    <submittedName>
        <fullName evidence="2">Uncharacterized protein</fullName>
    </submittedName>
</protein>
<dbReference type="Proteomes" id="UP000574390">
    <property type="component" value="Unassembled WGS sequence"/>
</dbReference>
<organism evidence="2 3">
    <name type="scientific">Perkinsus olseni</name>
    <name type="common">Perkinsus atlanticus</name>
    <dbReference type="NCBI Taxonomy" id="32597"/>
    <lineage>
        <taxon>Eukaryota</taxon>
        <taxon>Sar</taxon>
        <taxon>Alveolata</taxon>
        <taxon>Perkinsozoa</taxon>
        <taxon>Perkinsea</taxon>
        <taxon>Perkinsida</taxon>
        <taxon>Perkinsidae</taxon>
        <taxon>Perkinsus</taxon>
    </lineage>
</organism>
<sequence length="89" mass="9940">MERQKTATGDSANFNGDDDGGKGGGDFENFVAFDEVQRRERVWERVVWETVDGGQISILLGSHFGEQLSKGKGRRSCLIRFYEALVKLA</sequence>
<dbReference type="EMBL" id="JABANM010035338">
    <property type="protein sequence ID" value="KAF4698172.1"/>
    <property type="molecule type" value="Genomic_DNA"/>
</dbReference>
<evidence type="ECO:0000256" key="1">
    <source>
        <dbReference type="SAM" id="MobiDB-lite"/>
    </source>
</evidence>
<gene>
    <name evidence="2" type="ORF">FOZ62_003291</name>
</gene>
<reference evidence="2 3" key="1">
    <citation type="submission" date="2020-04" db="EMBL/GenBank/DDBJ databases">
        <title>Perkinsus olseni comparative genomics.</title>
        <authorList>
            <person name="Bogema D.R."/>
        </authorList>
    </citation>
    <scope>NUCLEOTIDE SEQUENCE [LARGE SCALE GENOMIC DNA]</scope>
    <source>
        <strain evidence="2">ATCC PRA-205</strain>
    </source>
</reference>
<comment type="caution">
    <text evidence="2">The sequence shown here is derived from an EMBL/GenBank/DDBJ whole genome shotgun (WGS) entry which is preliminary data.</text>
</comment>
<feature type="compositionally biased region" description="Polar residues" evidence="1">
    <location>
        <begin position="1"/>
        <end position="14"/>
    </location>
</feature>
<evidence type="ECO:0000313" key="2">
    <source>
        <dbReference type="EMBL" id="KAF4698172.1"/>
    </source>
</evidence>
<dbReference type="AlphaFoldDB" id="A0A7J6PQ91"/>
<name>A0A7J6PQ91_PEROL</name>
<proteinExistence type="predicted"/>